<dbReference type="OrthoDB" id="5963188at2759"/>
<dbReference type="HOGENOM" id="CLU_014329_1_0_1"/>
<evidence type="ECO:0000256" key="1">
    <source>
        <dbReference type="ARBA" id="ARBA00001946"/>
    </source>
</evidence>
<name>G0V8F0_NAUCA</name>
<evidence type="ECO:0000256" key="10">
    <source>
        <dbReference type="ARBA" id="ARBA00022842"/>
    </source>
</evidence>
<dbReference type="FunCoup" id="G0V8F0">
    <property type="interactions" value="237"/>
</dbReference>
<keyword evidence="9 15" id="KW-0378">Hydrolase</keyword>
<dbReference type="GO" id="GO:0006308">
    <property type="term" value="P:DNA catabolic process"/>
    <property type="evidence" value="ECO:0007669"/>
    <property type="project" value="UniProtKB-UniRule"/>
</dbReference>
<evidence type="ECO:0000256" key="12">
    <source>
        <dbReference type="ARBA" id="ARBA00023204"/>
    </source>
</evidence>
<dbReference type="InterPro" id="IPR036388">
    <property type="entry name" value="WH-like_DNA-bd_sf"/>
</dbReference>
<dbReference type="Gene3D" id="1.10.150.110">
    <property type="entry name" value="DNA polymerase beta, N-terminal domain-like"/>
    <property type="match status" value="1"/>
</dbReference>
<dbReference type="Gene3D" id="1.10.150.670">
    <property type="entry name" value="Crossover junction endonuclease EME1, DNA-binding domain"/>
    <property type="match status" value="1"/>
</dbReference>
<evidence type="ECO:0000256" key="13">
    <source>
        <dbReference type="ARBA" id="ARBA00023242"/>
    </source>
</evidence>
<dbReference type="InterPro" id="IPR042530">
    <property type="entry name" value="EME1/EME2_C"/>
</dbReference>
<dbReference type="eggNOG" id="KOG2379">
    <property type="taxonomic scope" value="Eukaryota"/>
</dbReference>
<evidence type="ECO:0000256" key="15">
    <source>
        <dbReference type="RuleBase" id="RU369042"/>
    </source>
</evidence>
<evidence type="ECO:0000256" key="4">
    <source>
        <dbReference type="ARBA" id="ARBA00017114"/>
    </source>
</evidence>
<comment type="cofactor">
    <cofactor evidence="1 15">
        <name>Mg(2+)</name>
        <dbReference type="ChEBI" id="CHEBI:18420"/>
    </cofactor>
</comment>
<sequence length="622" mass="71133">MRILEPLSNDEFLPENLKDLYSKFLQELIDELSPRQEQLQITYSKAKKNLNDTDGIFYYPGDLKKVKGIGATIISRLEAKIQEYCNERGIRPPEPKAARDVPTGTKRSRTALRTDSNKEQISQTTDTQPPKKQRKKVYIPKKRSGGYAILLGLLELRAVKRGYSKEEVITSAQKYTDHSMEGNFATKEFYGSWSSINSLKKHNLIVEVGRPKRYSLTEEGVTLAETLKTADGIVFQREREKEGSRDNSMRDIETTANLSELLEKEKLSPSFRQGKPNSSFIDYTFESTGTPIGTNRALTPNRNPTVPSGKSPSSVPSKNTFRKRFNGVSYELWVKGSYEVYPIIDHREVKSQNDREFFSNAFARKGMKNEIRQLALGDILWVAKNKRTGCQCVLNTIVERKRLDDLASSIRDNRFMEQKNRLEKSGCSNKYYLIEETMGGSIGTMGEALKTALWLILVYYKFSMIRTMNSDETVERIYALNEVIEHHYSKKSLLVLYPNNMENQDDYKKVLETFKSEFERKGNIECCHSFECFQEMMGKSEMRTIGELTINVLMFIKGVSLEKAIAIQSIFPTLNHILNAYQRCKSPHEANMLMFSKLGEAPGTKRITKGLSEKIADVFSTL</sequence>
<dbReference type="CDD" id="cd20074">
    <property type="entry name" value="XPF_nuclease_Mus81"/>
    <property type="match status" value="1"/>
</dbReference>
<dbReference type="PANTHER" id="PTHR13451">
    <property type="entry name" value="CLASS II CROSSOVER JUNCTION ENDONUCLEASE MUS81"/>
    <property type="match status" value="1"/>
</dbReference>
<evidence type="ECO:0000256" key="9">
    <source>
        <dbReference type="ARBA" id="ARBA00022801"/>
    </source>
</evidence>
<dbReference type="PANTHER" id="PTHR13451:SF0">
    <property type="entry name" value="CROSSOVER JUNCTION ENDONUCLEASE MUS81"/>
    <property type="match status" value="1"/>
</dbReference>
<comment type="subcellular location">
    <subcellularLocation>
        <location evidence="2 15">Nucleus</location>
    </subcellularLocation>
</comment>
<evidence type="ECO:0000256" key="2">
    <source>
        <dbReference type="ARBA" id="ARBA00004123"/>
    </source>
</evidence>
<dbReference type="Gene3D" id="1.10.10.10">
    <property type="entry name" value="Winged helix-like DNA-binding domain superfamily/Winged helix DNA-binding domain"/>
    <property type="match status" value="1"/>
</dbReference>
<dbReference type="AlphaFoldDB" id="G0V8F0"/>
<dbReference type="SMART" id="SM00891">
    <property type="entry name" value="ERCC4"/>
    <property type="match status" value="1"/>
</dbReference>
<dbReference type="CDD" id="cd21036">
    <property type="entry name" value="WH_MUS81"/>
    <property type="match status" value="1"/>
</dbReference>
<dbReference type="KEGG" id="ncs:NCAS_0A11900"/>
<feature type="compositionally biased region" description="Polar residues" evidence="16">
    <location>
        <begin position="291"/>
        <end position="303"/>
    </location>
</feature>
<comment type="function">
    <text evidence="15">Interacts with EME1 to form a DNA structure-specific endonuclease with substrate preference for branched DNA structures with a 5'-end at the branch nick. Typical substrates include 3'-flap structures, D-loops, replication forks and nicked Holliday junctions. May be required in mitosis for the processing of stalled or collapsed replication fork intermediates. May be required in meiosis for the repair of meiosis-specific double strand breaks subsequent to single-end invasion (SEI).</text>
</comment>
<dbReference type="InterPro" id="IPR011335">
    <property type="entry name" value="Restrct_endonuc-II-like"/>
</dbReference>
<dbReference type="Pfam" id="PF02732">
    <property type="entry name" value="ERCC4"/>
    <property type="match status" value="1"/>
</dbReference>
<keyword evidence="5 15" id="KW-0540">Nuclease</keyword>
<keyword evidence="12 15" id="KW-0234">DNA repair</keyword>
<dbReference type="GO" id="GO:0048476">
    <property type="term" value="C:Holliday junction resolvase complex"/>
    <property type="evidence" value="ECO:0007669"/>
    <property type="project" value="UniProtKB-UniRule"/>
</dbReference>
<keyword evidence="14" id="KW-0469">Meiosis</keyword>
<accession>G0V8F0</accession>
<dbReference type="GO" id="GO:0004857">
    <property type="term" value="F:enzyme inhibitor activity"/>
    <property type="evidence" value="ECO:0007669"/>
    <property type="project" value="EnsemblFungi"/>
</dbReference>
<dbReference type="Gene3D" id="3.40.50.10130">
    <property type="match status" value="1"/>
</dbReference>
<comment type="similarity">
    <text evidence="3 15">Belongs to the XPF family.</text>
</comment>
<evidence type="ECO:0000256" key="7">
    <source>
        <dbReference type="ARBA" id="ARBA00022759"/>
    </source>
</evidence>
<dbReference type="GO" id="GO:0003677">
    <property type="term" value="F:DNA binding"/>
    <property type="evidence" value="ECO:0007669"/>
    <property type="project" value="UniProtKB-UniRule"/>
</dbReference>
<protein>
    <recommendedName>
        <fullName evidence="4 15">Crossover junction endonuclease MUS81</fullName>
        <ecNumber evidence="15">3.1.22.-</ecNumber>
    </recommendedName>
</protein>
<keyword evidence="6 15" id="KW-0479">Metal-binding</keyword>
<dbReference type="GeneID" id="96901227"/>
<keyword evidence="19" id="KW-1185">Reference proteome</keyword>
<dbReference type="EC" id="3.1.22.-" evidence="15"/>
<reference evidence="18 19" key="1">
    <citation type="journal article" date="2011" name="Proc. Natl. Acad. Sci. U.S.A.">
        <title>Evolutionary erosion of yeast sex chromosomes by mating-type switching accidents.</title>
        <authorList>
            <person name="Gordon J.L."/>
            <person name="Armisen D."/>
            <person name="Proux-Wera E."/>
            <person name="Oheigeartaigh S.S."/>
            <person name="Byrne K.P."/>
            <person name="Wolfe K.H."/>
        </authorList>
    </citation>
    <scope>NUCLEOTIDE SEQUENCE [LARGE SCALE GENOMIC DNA]</scope>
    <source>
        <strain evidence="19">ATCC 76901 / BCRC 22586 / CBS 4309 / NBRC 1992 / NRRL Y-12630</strain>
    </source>
</reference>
<keyword evidence="11 15" id="KW-0233">DNA recombination</keyword>
<dbReference type="STRING" id="1064592.G0V8F0"/>
<comment type="subunit">
    <text evidence="15">Interacts with EME1.</text>
</comment>
<evidence type="ECO:0000313" key="19">
    <source>
        <dbReference type="Proteomes" id="UP000001640"/>
    </source>
</evidence>
<dbReference type="InterPro" id="IPR047417">
    <property type="entry name" value="WHD_MUS81"/>
</dbReference>
<keyword evidence="8 15" id="KW-0227">DNA damage</keyword>
<dbReference type="InterPro" id="IPR006166">
    <property type="entry name" value="ERCC4_domain"/>
</dbReference>
<reference key="2">
    <citation type="submission" date="2011-08" db="EMBL/GenBank/DDBJ databases">
        <title>Genome sequence of Naumovozyma castellii.</title>
        <authorList>
            <person name="Gordon J.L."/>
            <person name="Armisen D."/>
            <person name="Proux-Wera E."/>
            <person name="OhEigeartaigh S.S."/>
            <person name="Byrne K.P."/>
            <person name="Wolfe K.H."/>
        </authorList>
    </citation>
    <scope>NUCLEOTIDE SEQUENCE</scope>
    <source>
        <strain>Type strain:CBS 4309</strain>
    </source>
</reference>
<feature type="region of interest" description="Disordered" evidence="16">
    <location>
        <begin position="291"/>
        <end position="318"/>
    </location>
</feature>
<evidence type="ECO:0000259" key="17">
    <source>
        <dbReference type="SMART" id="SM00891"/>
    </source>
</evidence>
<evidence type="ECO:0000313" key="18">
    <source>
        <dbReference type="EMBL" id="CCC67748.1"/>
    </source>
</evidence>
<dbReference type="OMA" id="ELGDAMW"/>
<dbReference type="GO" id="GO:0005634">
    <property type="term" value="C:nucleus"/>
    <property type="evidence" value="ECO:0007669"/>
    <property type="project" value="UniProtKB-SubCell"/>
</dbReference>
<keyword evidence="7 15" id="KW-0255">Endonuclease</keyword>
<dbReference type="EMBL" id="HE576752">
    <property type="protein sequence ID" value="CCC67748.1"/>
    <property type="molecule type" value="Genomic_DNA"/>
</dbReference>
<dbReference type="GO" id="GO:0046872">
    <property type="term" value="F:metal ion binding"/>
    <property type="evidence" value="ECO:0007669"/>
    <property type="project" value="UniProtKB-UniRule"/>
</dbReference>
<evidence type="ECO:0000256" key="11">
    <source>
        <dbReference type="ARBA" id="ARBA00023172"/>
    </source>
</evidence>
<feature type="domain" description="ERCC4" evidence="17">
    <location>
        <begin position="341"/>
        <end position="438"/>
    </location>
</feature>
<dbReference type="InterPro" id="IPR033309">
    <property type="entry name" value="Mus81"/>
</dbReference>
<dbReference type="GO" id="GO:0008821">
    <property type="term" value="F:crossover junction DNA endonuclease activity"/>
    <property type="evidence" value="ECO:0007669"/>
    <property type="project" value="UniProtKB-UniRule"/>
</dbReference>
<organism evidence="18 19">
    <name type="scientific">Naumovozyma castellii</name>
    <name type="common">Yeast</name>
    <name type="synonym">Saccharomyces castellii</name>
    <dbReference type="NCBI Taxonomy" id="27288"/>
    <lineage>
        <taxon>Eukaryota</taxon>
        <taxon>Fungi</taxon>
        <taxon>Dikarya</taxon>
        <taxon>Ascomycota</taxon>
        <taxon>Saccharomycotina</taxon>
        <taxon>Saccharomycetes</taxon>
        <taxon>Saccharomycetales</taxon>
        <taxon>Saccharomycetaceae</taxon>
        <taxon>Naumovozyma</taxon>
    </lineage>
</organism>
<evidence type="ECO:0000256" key="5">
    <source>
        <dbReference type="ARBA" id="ARBA00022722"/>
    </source>
</evidence>
<proteinExistence type="inferred from homology"/>
<evidence type="ECO:0000256" key="14">
    <source>
        <dbReference type="ARBA" id="ARBA00023254"/>
    </source>
</evidence>
<feature type="compositionally biased region" description="Polar residues" evidence="16">
    <location>
        <begin position="111"/>
        <end position="130"/>
    </location>
</feature>
<dbReference type="GO" id="GO:0031573">
    <property type="term" value="P:mitotic intra-S DNA damage checkpoint signaling"/>
    <property type="evidence" value="ECO:0007669"/>
    <property type="project" value="TreeGrafter"/>
</dbReference>
<evidence type="ECO:0000256" key="8">
    <source>
        <dbReference type="ARBA" id="ARBA00022763"/>
    </source>
</evidence>
<dbReference type="GO" id="GO:0048257">
    <property type="term" value="F:3'-flap endonuclease activity"/>
    <property type="evidence" value="ECO:0007669"/>
    <property type="project" value="TreeGrafter"/>
</dbReference>
<dbReference type="FunFam" id="3.40.50.10130:FF:000011">
    <property type="entry name" value="Crossover junction endonuclease MUS81"/>
    <property type="match status" value="1"/>
</dbReference>
<evidence type="ECO:0000256" key="6">
    <source>
        <dbReference type="ARBA" id="ARBA00022723"/>
    </source>
</evidence>
<gene>
    <name evidence="18" type="primary">NCAS0A11900</name>
    <name evidence="18" type="ordered locus">NCAS_0A11900</name>
</gene>
<dbReference type="InterPro" id="IPR027421">
    <property type="entry name" value="DNA_pol_lamdba_lyase_dom_sf"/>
</dbReference>
<dbReference type="RefSeq" id="XP_003674129.1">
    <property type="nucleotide sequence ID" value="XM_003674081.1"/>
</dbReference>
<dbReference type="InterPro" id="IPR047416">
    <property type="entry name" value="XPF_nuclease_Mus81"/>
</dbReference>
<evidence type="ECO:0000256" key="16">
    <source>
        <dbReference type="SAM" id="MobiDB-lite"/>
    </source>
</evidence>
<feature type="compositionally biased region" description="Low complexity" evidence="16">
    <location>
        <begin position="304"/>
        <end position="318"/>
    </location>
</feature>
<keyword evidence="10 15" id="KW-0460">Magnesium</keyword>
<dbReference type="GO" id="GO:0000712">
    <property type="term" value="P:resolution of meiotic recombination intermediates"/>
    <property type="evidence" value="ECO:0007669"/>
    <property type="project" value="EnsemblFungi"/>
</dbReference>
<dbReference type="GO" id="GO:0000727">
    <property type="term" value="P:double-strand break repair via break-induced replication"/>
    <property type="evidence" value="ECO:0007669"/>
    <property type="project" value="UniProtKB-UniRule"/>
</dbReference>
<dbReference type="Pfam" id="PF21136">
    <property type="entry name" value="WHD_MUS81"/>
    <property type="match status" value="1"/>
</dbReference>
<dbReference type="Proteomes" id="UP000001640">
    <property type="component" value="Chromosome 1"/>
</dbReference>
<dbReference type="GO" id="GO:0006265">
    <property type="term" value="P:DNA topological change"/>
    <property type="evidence" value="ECO:0007669"/>
    <property type="project" value="EnsemblFungi"/>
</dbReference>
<dbReference type="FunFam" id="1.10.10.10:FF:000307">
    <property type="entry name" value="Crossover junction endonuclease MUS81"/>
    <property type="match status" value="1"/>
</dbReference>
<keyword evidence="13 15" id="KW-0539">Nucleus</keyword>
<dbReference type="SUPFAM" id="SSF52980">
    <property type="entry name" value="Restriction endonuclease-like"/>
    <property type="match status" value="1"/>
</dbReference>
<feature type="compositionally biased region" description="Basic and acidic residues" evidence="16">
    <location>
        <begin position="88"/>
        <end position="99"/>
    </location>
</feature>
<feature type="region of interest" description="Disordered" evidence="16">
    <location>
        <begin position="88"/>
        <end position="137"/>
    </location>
</feature>
<evidence type="ECO:0000256" key="3">
    <source>
        <dbReference type="ARBA" id="ARBA00010015"/>
    </source>
</evidence>
<dbReference type="InParanoid" id="G0V8F0"/>